<reference evidence="3 4" key="1">
    <citation type="submission" date="2023-02" db="EMBL/GenBank/DDBJ databases">
        <title>Bacterial whole genomic sequence of Curvibacter sp. HBC61.</title>
        <authorList>
            <person name="Le V."/>
            <person name="Ko S.-R."/>
            <person name="Ahn C.-Y."/>
            <person name="Oh H.-M."/>
        </authorList>
    </citation>
    <scope>NUCLEOTIDE SEQUENCE [LARGE SCALE GENOMIC DNA]</scope>
    <source>
        <strain evidence="3 4">HBC61</strain>
    </source>
</reference>
<sequence>MPAVQAAAAPPGTSITNQASLVYTVLGKTQPGSNSSNTVVIQVPVELDRIGIAKAASVPSMNTGANGAPDGTATVRFSVRVRNYGASTLSRLSVTDLIEGTGSSQWGSYTAAAAPGPSQYTVVAGSLALVQSQGTGTRVSVNPSFTGQTNSSELLQAGGQIGVNGEFTVQFELRFNTTGRSGLLLNSAQVRAAVGTSTDLTLTDTSTDGINPDANGDGDPGNDSVPTPVATQLPALALNKTVSAPRATGTAGVYEMDYSVAVNNLGTGSAPNVHVMDSLDCAFGIGRTDSSVASWQLISAPRSLTGALVPVASFNGQGPANCPDSGSNPQGFPSGSSVNLVDGRQALAPGQSDTLNFSVRVTLKPEAISGGAFLSNQAWAVATPSTSLDPTGTAPLSVAFGSTDVILQQLAPQLSGLTLEKSGSVSQAELGDFVDYMLSLRNSGASTVSDISLQDQLPRGFSYVPGTARGAFFPAGATGSPSALQPLPDPAGGRGALLTFTAPANSQMAAQAQWVVRYRVRIGPGVPSNGEAINQARGFASTDSTPTLASGAGRQTSTRAQGVSNLASWRVKVGGGVFSNAAFAFGKVYLDCNRDGIQSDAELGIPGVRLMIEDGTSVITDAEGKWSLYGLRPVTHAIKVDLSTLPEGARLAAISNRHAGVGDSQFLDLKNGEWHKANFAVDNCSDQAMVDEVRARRKAIQLQPALDGQLSAMRGRFDPKGQTTLLTDPRAMPATGDVAADGSVRGSVSVSRPLIDLPSAGTGQSATALATTQSSSADPVFQVLQPRLPPGLPGAAEAESDGTLLQPPSHLKPLEEEVASLDNTLGFLDLSAGQTLTTAIINVRLKGPLQGQIKLRVNGQVLDDKRIGKRVSLPEQGLRAYEYVAVTLHGGINTLEAEAADDFGNVRERATLELVAPGQAARIELTVPQTASADGKTPVKVKVRLTDAAGLPIHSRTPITLDSSSGRWNVVDLSPTEPGLQAFVQGDGTEFELIPPVAPGDGRVRVISNRLVHEERIAFLPDLRPLTGIGVVEGIFDLSNRGSIALGSPQRSAFESELNSFSSDSGNGHLAARTAFYFKGTILGSYLLSTAYDSDKQKNTPMFRDIQPDQFYPVYGDSSIKSFDAQSTGKLYVRIDKNRSFLLYGDFVTTSSPEVRQLSQVNRSVNGLRHRFEDKDVRIDSYVSRDTLTQQIQEFPANGTSGPFVLSGVGDMVVNSETIEVLVRDRNQPQTVLKTTQLTRFVDYTLEPLSKTLLFTAPVRSLDADLNPQSIRVSYSVDSGGSPFWVAGADAQFKVTDRLQLGAVMATDRKPDDTRSLVAATALARLDESTTLSSELVKTQSDAKGDGQAGRIELRRQDEQLKLVAQVNTASTQFDNPNSTTPAGQTSASLRMELRLDSSTQLKTEGIFSHNTLTGTGSNLHGASVSVQRRLSDDVTGEVGLRTGQQSGPNAGSFNYGTVSSPTGPSMSQSGVSNVNQNFTSVRGRLTTKVPDTPEAEVFVEAEQGISDGERHALTVGGNYQISNLARVYGRYALVSNLYNNQYDPNTTQQNNVGLIGVETAYMEGGRLFNEYRMVDTIDGRGAQAVVGVRNTLKITEHLRGVAGLEHTGALGGVAGLASTAVTGGLDYAQENHFRVSGALELRHGSETNGALNTLGLALKLDADWSLLARSIVSSNNSRAVGGSTQLLQRQQVGFAYRPVDQDLWNAIGRYEHRLQNNGLVSSSTGLTLPGSTRTESHIISVQANVQPQRATLMNARYAVKWNQLNSDGLTSSALTHLVFGRVTHDLNASWDVGLQAGLTFARDGVRSTQTILGLEAGYQLMPNLWMSGGYNFLGIKDPDLAGNAFTSKGAYVRMRFKFDENTISPSDKKF</sequence>
<evidence type="ECO:0000313" key="4">
    <source>
        <dbReference type="Proteomes" id="UP001528673"/>
    </source>
</evidence>
<gene>
    <name evidence="3" type="ORF">PSQ40_13480</name>
</gene>
<dbReference type="InterPro" id="IPR013783">
    <property type="entry name" value="Ig-like_fold"/>
</dbReference>
<dbReference type="PANTHER" id="PTHR34819:SF3">
    <property type="entry name" value="CELL SURFACE PROTEIN"/>
    <property type="match status" value="1"/>
</dbReference>
<feature type="region of interest" description="Disordered" evidence="1">
    <location>
        <begin position="755"/>
        <end position="809"/>
    </location>
</feature>
<protein>
    <recommendedName>
        <fullName evidence="2">DUF11 domain-containing protein</fullName>
    </recommendedName>
</protein>
<keyword evidence="4" id="KW-1185">Reference proteome</keyword>
<dbReference type="PANTHER" id="PTHR34819">
    <property type="entry name" value="LARGE CYSTEINE-RICH PERIPLASMIC PROTEIN OMCB"/>
    <property type="match status" value="1"/>
</dbReference>
<comment type="caution">
    <text evidence="3">The sequence shown here is derived from an EMBL/GenBank/DDBJ whole genome shotgun (WGS) entry which is preliminary data.</text>
</comment>
<feature type="domain" description="DUF11" evidence="2">
    <location>
        <begin position="417"/>
        <end position="507"/>
    </location>
</feature>
<dbReference type="SUPFAM" id="SSF56935">
    <property type="entry name" value="Porins"/>
    <property type="match status" value="1"/>
</dbReference>
<evidence type="ECO:0000256" key="1">
    <source>
        <dbReference type="SAM" id="MobiDB-lite"/>
    </source>
</evidence>
<evidence type="ECO:0000259" key="2">
    <source>
        <dbReference type="Pfam" id="PF01345"/>
    </source>
</evidence>
<dbReference type="Gene3D" id="2.60.40.10">
    <property type="entry name" value="Immunoglobulins"/>
    <property type="match status" value="1"/>
</dbReference>
<dbReference type="Proteomes" id="UP001528673">
    <property type="component" value="Unassembled WGS sequence"/>
</dbReference>
<dbReference type="EMBL" id="JAQSIP010000006">
    <property type="protein sequence ID" value="MDD0839591.1"/>
    <property type="molecule type" value="Genomic_DNA"/>
</dbReference>
<accession>A0ABT5N1Q1</accession>
<feature type="compositionally biased region" description="Low complexity" evidence="1">
    <location>
        <begin position="759"/>
        <end position="777"/>
    </location>
</feature>
<feature type="compositionally biased region" description="Low complexity" evidence="1">
    <location>
        <begin position="200"/>
        <end position="223"/>
    </location>
</feature>
<dbReference type="Pfam" id="PF01345">
    <property type="entry name" value="DUF11"/>
    <property type="match status" value="1"/>
</dbReference>
<dbReference type="InterPro" id="IPR047589">
    <property type="entry name" value="DUF11_rpt"/>
</dbReference>
<feature type="region of interest" description="Disordered" evidence="1">
    <location>
        <begin position="200"/>
        <end position="225"/>
    </location>
</feature>
<dbReference type="InterPro" id="IPR051172">
    <property type="entry name" value="Chlamydia_OmcB"/>
</dbReference>
<dbReference type="InterPro" id="IPR001434">
    <property type="entry name" value="OmcB-like_DUF11"/>
</dbReference>
<evidence type="ECO:0000313" key="3">
    <source>
        <dbReference type="EMBL" id="MDD0839591.1"/>
    </source>
</evidence>
<proteinExistence type="predicted"/>
<organism evidence="3 4">
    <name type="scientific">Curvibacter cyanobacteriorum</name>
    <dbReference type="NCBI Taxonomy" id="3026422"/>
    <lineage>
        <taxon>Bacteria</taxon>
        <taxon>Pseudomonadati</taxon>
        <taxon>Pseudomonadota</taxon>
        <taxon>Betaproteobacteria</taxon>
        <taxon>Burkholderiales</taxon>
        <taxon>Comamonadaceae</taxon>
        <taxon>Curvibacter</taxon>
    </lineage>
</organism>
<dbReference type="NCBIfam" id="TIGR01451">
    <property type="entry name" value="B_ant_repeat"/>
    <property type="match status" value="1"/>
</dbReference>
<name>A0ABT5N1Q1_9BURK</name>